<reference evidence="1 2" key="1">
    <citation type="submission" date="2017-12" db="EMBL/GenBank/DDBJ databases">
        <title>Comparative genomics of Botrytis spp.</title>
        <authorList>
            <person name="Valero-Jimenez C.A."/>
            <person name="Tapia P."/>
            <person name="Veloso J."/>
            <person name="Silva-Moreno E."/>
            <person name="Staats M."/>
            <person name="Valdes J.H."/>
            <person name="Van Kan J.A.L."/>
        </authorList>
    </citation>
    <scope>NUCLEOTIDE SEQUENCE [LARGE SCALE GENOMIC DNA]</scope>
    <source>
        <strain evidence="1 2">MUCL11595</strain>
    </source>
</reference>
<gene>
    <name evidence="1" type="ORF">BCON_0129g00150</name>
</gene>
<proteinExistence type="predicted"/>
<name>A0A4Z1I859_9HELO</name>
<evidence type="ECO:0000313" key="2">
    <source>
        <dbReference type="Proteomes" id="UP000297527"/>
    </source>
</evidence>
<protein>
    <recommendedName>
        <fullName evidence="3">Protein kinase domain-containing protein</fullName>
    </recommendedName>
</protein>
<sequence length="412" mass="47268">MEQIFVFKEVTFMVGDPPDDDKIIRITMRCLGASFIIVYGPAQVAISPYLLAQHEESLGLVKQEWERGENGLEHGNEISRLLEPFREIMNSLAPNPIPSIDYLSDYLYMPHLVLEATAEAHDSLVIKPYFKGQLPAILAYFGYSMLERFWKIHPNFRGLGKVIDGDGTICYFKRWGCTISKVGFGKPWIHNQISAAIDSKKLRSDIPICRLHSMVVDEIPQVRLSKEEWIKWDPEGIPNENSSGFKDLVADDDPDYKALKQSFIFGVLFTYIENKGTLEKLAPSDSYSGEDRHRWAREIEGIVQELHATGIVWGNVSPENILVGLDDRLWLINLDDDKKGEGLLNIPEDGSRVPQWPRWLIWVEYEKKCTFEGDLKGVERIKMWLRNCARIIENPYGWFGNRPHSLDARKAD</sequence>
<comment type="caution">
    <text evidence="1">The sequence shown here is derived from an EMBL/GenBank/DDBJ whole genome shotgun (WGS) entry which is preliminary data.</text>
</comment>
<dbReference type="InterPro" id="IPR011009">
    <property type="entry name" value="Kinase-like_dom_sf"/>
</dbReference>
<evidence type="ECO:0000313" key="1">
    <source>
        <dbReference type="EMBL" id="TGO53133.1"/>
    </source>
</evidence>
<organism evidence="1 2">
    <name type="scientific">Botryotinia convoluta</name>
    <dbReference type="NCBI Taxonomy" id="54673"/>
    <lineage>
        <taxon>Eukaryota</taxon>
        <taxon>Fungi</taxon>
        <taxon>Dikarya</taxon>
        <taxon>Ascomycota</taxon>
        <taxon>Pezizomycotina</taxon>
        <taxon>Leotiomycetes</taxon>
        <taxon>Helotiales</taxon>
        <taxon>Sclerotiniaceae</taxon>
        <taxon>Botryotinia</taxon>
    </lineage>
</organism>
<dbReference type="SUPFAM" id="SSF56112">
    <property type="entry name" value="Protein kinase-like (PK-like)"/>
    <property type="match status" value="1"/>
</dbReference>
<keyword evidence="2" id="KW-1185">Reference proteome</keyword>
<dbReference type="OrthoDB" id="3450874at2759"/>
<dbReference type="AlphaFoldDB" id="A0A4Z1I859"/>
<evidence type="ECO:0008006" key="3">
    <source>
        <dbReference type="Google" id="ProtNLM"/>
    </source>
</evidence>
<accession>A0A4Z1I859</accession>
<dbReference type="EMBL" id="PQXN01000129">
    <property type="protein sequence ID" value="TGO53133.1"/>
    <property type="molecule type" value="Genomic_DNA"/>
</dbReference>
<dbReference type="Proteomes" id="UP000297527">
    <property type="component" value="Unassembled WGS sequence"/>
</dbReference>